<dbReference type="Proteomes" id="UP000078148">
    <property type="component" value="Chromosome"/>
</dbReference>
<keyword evidence="3" id="KW-1185">Reference proteome</keyword>
<dbReference type="AlphaFoldDB" id="A0A172ZFC8"/>
<reference evidence="2 3" key="2">
    <citation type="journal article" date="2016" name="Int. J. Syst. Evol. Microbiol.">
        <title>Paenibacillus bovis sp. nov., isolated from raw yak (Bos grunniens) milk.</title>
        <authorList>
            <person name="Gao C."/>
            <person name="Han J."/>
            <person name="Liu Z."/>
            <person name="Xu X."/>
            <person name="Hang F."/>
            <person name="Wu Z."/>
        </authorList>
    </citation>
    <scope>NUCLEOTIDE SEQUENCE [LARGE SCALE GENOMIC DNA]</scope>
    <source>
        <strain evidence="2 3">BD3526</strain>
    </source>
</reference>
<evidence type="ECO:0000256" key="1">
    <source>
        <dbReference type="SAM" id="MobiDB-lite"/>
    </source>
</evidence>
<feature type="compositionally biased region" description="Polar residues" evidence="1">
    <location>
        <begin position="435"/>
        <end position="454"/>
    </location>
</feature>
<proteinExistence type="predicted"/>
<feature type="region of interest" description="Disordered" evidence="1">
    <location>
        <begin position="434"/>
        <end position="465"/>
    </location>
</feature>
<name>A0A172ZFC8_9BACL</name>
<dbReference type="OrthoDB" id="2666192at2"/>
<gene>
    <name evidence="2" type="ORF">AR543_08130</name>
</gene>
<accession>A0A172ZFC8</accession>
<sequence>MANITSILIGMGSKKLNNYLNRNTKKNSLSNKKNQLWNKKNKSKAYNYLKKLNDVASKSHSSKISPRILKNKKHVPEPWYKRATERVKKSIATGVDSIKSTYNSGSKWASNKMNQAEDWSIKAYHTGSSWLGSNAIKAKDWSVGAYHNSVAQVKGTAGNIFNSVIGWGSNKSQQARSWIGKTDTKIQKWTKEKRDQAAQFAKTQAQNFVGFWHGTSKWMDPSLDIADIVKKTVDFKDEAMKGINVYKNFDVDQILQFEMFKENLLKFTGATKLAGTSTMKKIGQFYDDTITKLAGSSAITKMKGLYSTGLDKVIQFSNTPTFKTAMKVGKRVLNVIDLISPIYKISQAKTGREAVEIGVEEYLPKIASLGAGYLTSQLGGAIIGGTGQFEFAPLLPVASFAAAEGADRLTKKALKTYDVPKKIGNWIFGEEKKATSTTTGKNISPNKVPSLNHSSKNKTRSKSNPIFINMPSGAVQISNSQNSFDYAVIATEVGQQIAEHFRRALENKKSVHA</sequence>
<evidence type="ECO:0000313" key="2">
    <source>
        <dbReference type="EMBL" id="ANF95977.1"/>
    </source>
</evidence>
<protein>
    <submittedName>
        <fullName evidence="2">Uncharacterized protein</fullName>
    </submittedName>
</protein>
<dbReference type="STRING" id="1616788.AR543_08130"/>
<dbReference type="KEGG" id="pbv:AR543_08130"/>
<reference evidence="3" key="1">
    <citation type="submission" date="2015-10" db="EMBL/GenBank/DDBJ databases">
        <title>Genome of Paenibacillus bovis sp. nov.</title>
        <authorList>
            <person name="Wu Z."/>
            <person name="Gao C."/>
            <person name="Liu Z."/>
            <person name="Zheng H."/>
        </authorList>
    </citation>
    <scope>NUCLEOTIDE SEQUENCE [LARGE SCALE GENOMIC DNA]</scope>
    <source>
        <strain evidence="3">BD3526</strain>
    </source>
</reference>
<dbReference type="RefSeq" id="WP_060533414.1">
    <property type="nucleotide sequence ID" value="NZ_CP013023.1"/>
</dbReference>
<organism evidence="2 3">
    <name type="scientific">Paenibacillus bovis</name>
    <dbReference type="NCBI Taxonomy" id="1616788"/>
    <lineage>
        <taxon>Bacteria</taxon>
        <taxon>Bacillati</taxon>
        <taxon>Bacillota</taxon>
        <taxon>Bacilli</taxon>
        <taxon>Bacillales</taxon>
        <taxon>Paenibacillaceae</taxon>
        <taxon>Paenibacillus</taxon>
    </lineage>
</organism>
<evidence type="ECO:0000313" key="3">
    <source>
        <dbReference type="Proteomes" id="UP000078148"/>
    </source>
</evidence>
<dbReference type="EMBL" id="CP013023">
    <property type="protein sequence ID" value="ANF95977.1"/>
    <property type="molecule type" value="Genomic_DNA"/>
</dbReference>